<evidence type="ECO:0000313" key="8">
    <source>
        <dbReference type="EMBL" id="PSK39827.1"/>
    </source>
</evidence>
<evidence type="ECO:0000256" key="6">
    <source>
        <dbReference type="SAM" id="MobiDB-lite"/>
    </source>
</evidence>
<keyword evidence="3" id="KW-0508">mRNA splicing</keyword>
<organism evidence="8 9">
    <name type="scientific">Candidozyma pseudohaemuli</name>
    <dbReference type="NCBI Taxonomy" id="418784"/>
    <lineage>
        <taxon>Eukaryota</taxon>
        <taxon>Fungi</taxon>
        <taxon>Dikarya</taxon>
        <taxon>Ascomycota</taxon>
        <taxon>Saccharomycotina</taxon>
        <taxon>Pichiomycetes</taxon>
        <taxon>Metschnikowiaceae</taxon>
        <taxon>Candidozyma</taxon>
    </lineage>
</organism>
<keyword evidence="5" id="KW-0175">Coiled coil</keyword>
<accession>A0A2P7YV42</accession>
<dbReference type="Pfam" id="PF01480">
    <property type="entry name" value="PWI"/>
    <property type="match status" value="1"/>
</dbReference>
<feature type="region of interest" description="Disordered" evidence="6">
    <location>
        <begin position="298"/>
        <end position="326"/>
    </location>
</feature>
<comment type="similarity">
    <text evidence="1">Belongs to the SNU71 family.</text>
</comment>
<dbReference type="RefSeq" id="XP_024714917.1">
    <property type="nucleotide sequence ID" value="XM_024857037.1"/>
</dbReference>
<comment type="caution">
    <text evidence="8">The sequence shown here is derived from an EMBL/GenBank/DDBJ whole genome shotgun (WGS) entry which is preliminary data.</text>
</comment>
<evidence type="ECO:0000256" key="5">
    <source>
        <dbReference type="SAM" id="Coils"/>
    </source>
</evidence>
<evidence type="ECO:0000256" key="4">
    <source>
        <dbReference type="ARBA" id="ARBA00025004"/>
    </source>
</evidence>
<comment type="function">
    <text evidence="4">Component of the U1 snRNP particle, which recognizes and binds the 5'-splice site of pre-mRNA. Together with other non-snRNP factors, U1 snRNP forms the spliceosomal commitment complex, that targets pre-mRNA to the splicing pathway.</text>
</comment>
<keyword evidence="9" id="KW-1185">Reference proteome</keyword>
<evidence type="ECO:0000259" key="7">
    <source>
        <dbReference type="Pfam" id="PF01480"/>
    </source>
</evidence>
<name>A0A2P7YV42_9ASCO</name>
<evidence type="ECO:0000313" key="9">
    <source>
        <dbReference type="Proteomes" id="UP000241107"/>
    </source>
</evidence>
<sequence length="542" mass="61966">MKIRIVDPYPINVHQNDEFISKLKGYKRPEYNHIEPMFSIPVIGDVDVEELLKQQRLNKSLTSKDGLSTSAEDATAVSNVGDELENPLKLYVGLDRLLPHNKQEQKATVALMKCPALQKNAMEKVLNSIVSLLPKKGLFLWTELSDADIGENNIFIRFSSIQLAELFCGLLQKLADVFKAEVVSDVEPSSHDTEDDKLQEVASSISNIIANKNNYGKLSGKTGTEDLDNIMQHYSQYKVDNADLVDIPSDMRDKIVREIVKFRSRVLTLEKDARKKELEEERKKAKARITNLFEDIKESNVVPGESTNTAQDTEMKDEEEEQDSLPEDEYIKSVEEELAKKRNEAYQRKLQKVQHLEKVEVFSLLQQLKAAQNYENNLVDNKFSYLEDFKAFSDLDVPQVNPILSSKLQLYFNDHAEYLKVRNFERSQEEQNDKMDLENEQTEVKDSAPVIIANDAPKASESVVSDVSILELPQTKLDALKNRIGDLILEYLGVKEDLLIDFIYDFLCENNLSEKENLISELQETLDEDSVVVVEEIYKFLS</sequence>
<dbReference type="InterPro" id="IPR002483">
    <property type="entry name" value="PWI_dom"/>
</dbReference>
<protein>
    <recommendedName>
        <fullName evidence="2">U1 small nuclear ribonucleoprotein component SNU71</fullName>
    </recommendedName>
</protein>
<dbReference type="OrthoDB" id="6275295at2759"/>
<dbReference type="VEuPathDB" id="FungiDB:C7M61_001636"/>
<dbReference type="STRING" id="418784.A0A2P7YV42"/>
<reference evidence="8 9" key="1">
    <citation type="submission" date="2018-03" db="EMBL/GenBank/DDBJ databases">
        <title>Candida pseudohaemulonii genome assembly and annotation.</title>
        <authorList>
            <person name="Munoz J.F."/>
            <person name="Gade L.G."/>
            <person name="Chow N.A."/>
            <person name="Litvintseva A.P."/>
            <person name="Loparev V.N."/>
            <person name="Cuomo C.A."/>
        </authorList>
    </citation>
    <scope>NUCLEOTIDE SEQUENCE [LARGE SCALE GENOMIC DNA]</scope>
    <source>
        <strain evidence="8 9">B12108</strain>
    </source>
</reference>
<keyword evidence="3" id="KW-0507">mRNA processing</keyword>
<dbReference type="EMBL" id="PYFQ01000002">
    <property type="protein sequence ID" value="PSK39827.1"/>
    <property type="molecule type" value="Genomic_DNA"/>
</dbReference>
<dbReference type="GO" id="GO:0005681">
    <property type="term" value="C:spliceosomal complex"/>
    <property type="evidence" value="ECO:0007669"/>
    <property type="project" value="UniProtKB-KW"/>
</dbReference>
<evidence type="ECO:0000256" key="1">
    <source>
        <dbReference type="ARBA" id="ARBA00005544"/>
    </source>
</evidence>
<gene>
    <name evidence="8" type="ORF">C7M61_001636</name>
</gene>
<dbReference type="AlphaFoldDB" id="A0A2P7YV42"/>
<keyword evidence="3" id="KW-0747">Spliceosome</keyword>
<dbReference type="GeneID" id="36565026"/>
<feature type="compositionally biased region" description="Acidic residues" evidence="6">
    <location>
        <begin position="315"/>
        <end position="326"/>
    </location>
</feature>
<dbReference type="Proteomes" id="UP000241107">
    <property type="component" value="Unassembled WGS sequence"/>
</dbReference>
<proteinExistence type="inferred from homology"/>
<evidence type="ECO:0000256" key="2">
    <source>
        <dbReference type="ARBA" id="ARBA00014280"/>
    </source>
</evidence>
<evidence type="ECO:0000256" key="3">
    <source>
        <dbReference type="ARBA" id="ARBA00022728"/>
    </source>
</evidence>
<feature type="domain" description="PWI" evidence="7">
    <location>
        <begin position="479"/>
        <end position="541"/>
    </location>
</feature>
<dbReference type="Gene3D" id="1.20.1390.10">
    <property type="entry name" value="PWI domain"/>
    <property type="match status" value="1"/>
</dbReference>
<feature type="coiled-coil region" evidence="5">
    <location>
        <begin position="268"/>
        <end position="295"/>
    </location>
</feature>